<protein>
    <submittedName>
        <fullName evidence="3">Ribonuclease III</fullName>
    </submittedName>
</protein>
<evidence type="ECO:0000259" key="2">
    <source>
        <dbReference type="PROSITE" id="PS50142"/>
    </source>
</evidence>
<dbReference type="SMART" id="SM00535">
    <property type="entry name" value="RIBOc"/>
    <property type="match status" value="1"/>
</dbReference>
<evidence type="ECO:0000313" key="4">
    <source>
        <dbReference type="Proteomes" id="UP000076871"/>
    </source>
</evidence>
<name>A0A165E0G1_9APHY</name>
<dbReference type="CDD" id="cd00593">
    <property type="entry name" value="RIBOc"/>
    <property type="match status" value="1"/>
</dbReference>
<dbReference type="PROSITE" id="PS50142">
    <property type="entry name" value="RNASE_3_2"/>
    <property type="match status" value="1"/>
</dbReference>
<dbReference type="OrthoDB" id="416741at2759"/>
<dbReference type="GeneID" id="63826091"/>
<organism evidence="3 4">
    <name type="scientific">Laetiporus sulphureus 93-53</name>
    <dbReference type="NCBI Taxonomy" id="1314785"/>
    <lineage>
        <taxon>Eukaryota</taxon>
        <taxon>Fungi</taxon>
        <taxon>Dikarya</taxon>
        <taxon>Basidiomycota</taxon>
        <taxon>Agaricomycotina</taxon>
        <taxon>Agaricomycetes</taxon>
        <taxon>Polyporales</taxon>
        <taxon>Laetiporus</taxon>
    </lineage>
</organism>
<dbReference type="SUPFAM" id="SSF69065">
    <property type="entry name" value="RNase III domain-like"/>
    <property type="match status" value="1"/>
</dbReference>
<dbReference type="RefSeq" id="XP_040763748.1">
    <property type="nucleotide sequence ID" value="XM_040909062.1"/>
</dbReference>
<dbReference type="PROSITE" id="PS00517">
    <property type="entry name" value="RNASE_3_1"/>
    <property type="match status" value="1"/>
</dbReference>
<dbReference type="EMBL" id="KV427627">
    <property type="protein sequence ID" value="KZT06008.1"/>
    <property type="molecule type" value="Genomic_DNA"/>
</dbReference>
<feature type="compositionally biased region" description="Polar residues" evidence="1">
    <location>
        <begin position="215"/>
        <end position="235"/>
    </location>
</feature>
<dbReference type="AlphaFoldDB" id="A0A165E0G1"/>
<dbReference type="InParanoid" id="A0A165E0G1"/>
<feature type="compositionally biased region" description="Low complexity" evidence="1">
    <location>
        <begin position="254"/>
        <end position="264"/>
    </location>
</feature>
<dbReference type="STRING" id="1314785.A0A165E0G1"/>
<reference evidence="3 4" key="1">
    <citation type="journal article" date="2016" name="Mol. Biol. Evol.">
        <title>Comparative Genomics of Early-Diverging Mushroom-Forming Fungi Provides Insights into the Origins of Lignocellulose Decay Capabilities.</title>
        <authorList>
            <person name="Nagy L.G."/>
            <person name="Riley R."/>
            <person name="Tritt A."/>
            <person name="Adam C."/>
            <person name="Daum C."/>
            <person name="Floudas D."/>
            <person name="Sun H."/>
            <person name="Yadav J.S."/>
            <person name="Pangilinan J."/>
            <person name="Larsson K.H."/>
            <person name="Matsuura K."/>
            <person name="Barry K."/>
            <person name="Labutti K."/>
            <person name="Kuo R."/>
            <person name="Ohm R.A."/>
            <person name="Bhattacharya S.S."/>
            <person name="Shirouzu T."/>
            <person name="Yoshinaga Y."/>
            <person name="Martin F.M."/>
            <person name="Grigoriev I.V."/>
            <person name="Hibbett D.S."/>
        </authorList>
    </citation>
    <scope>NUCLEOTIDE SEQUENCE [LARGE SCALE GENOMIC DNA]</scope>
    <source>
        <strain evidence="3 4">93-53</strain>
    </source>
</reference>
<accession>A0A165E0G1</accession>
<gene>
    <name evidence="3" type="ORF">LAESUDRAFT_726584</name>
</gene>
<keyword evidence="4" id="KW-1185">Reference proteome</keyword>
<dbReference type="Pfam" id="PF00636">
    <property type="entry name" value="Ribonuclease_3"/>
    <property type="match status" value="1"/>
</dbReference>
<dbReference type="GO" id="GO:0004525">
    <property type="term" value="F:ribonuclease III activity"/>
    <property type="evidence" value="ECO:0007669"/>
    <property type="project" value="InterPro"/>
</dbReference>
<dbReference type="GO" id="GO:0006396">
    <property type="term" value="P:RNA processing"/>
    <property type="evidence" value="ECO:0007669"/>
    <property type="project" value="InterPro"/>
</dbReference>
<sequence length="368" mass="40257">MTSLHATIQQDIILTISGPDYEATLPPLSDTTWAKLVASSRSSRDECERLEFLGDALMYATIGRLLYAHISNGTPHLYTELRAALHSNATFSHIAEKLDILAVSSTVLHALTDRDFGEGAAASTSKSKPKIKATADLFETVIGAYYLEKGFEALCAWVQEIYEPLIKVARKAFYVFRTAPSHKRRGPDFDLNMRPAKKARCTQVSLPRTPLPLCPQSSTTQYRQSQVQATNQASDASRMAALPTKKRAKKEKAAALSRKAAPASSTKPAGRLMESPPRAFVIDLTLVSDSSNEEEGEIAEYPEIPRDTPAFSRGPSTVRPVTSKVASKAPFLVGSRKNDISVEEGMLEQMLTLLDPLSDMDLDSDPGR</sequence>
<dbReference type="Gene3D" id="1.10.1520.10">
    <property type="entry name" value="Ribonuclease III domain"/>
    <property type="match status" value="1"/>
</dbReference>
<feature type="region of interest" description="Disordered" evidence="1">
    <location>
        <begin position="208"/>
        <end position="273"/>
    </location>
</feature>
<feature type="domain" description="RNase III" evidence="2">
    <location>
        <begin position="36"/>
        <end position="150"/>
    </location>
</feature>
<proteinExistence type="predicted"/>
<dbReference type="InterPro" id="IPR000999">
    <property type="entry name" value="RNase_III_dom"/>
</dbReference>
<dbReference type="InterPro" id="IPR036389">
    <property type="entry name" value="RNase_III_sf"/>
</dbReference>
<evidence type="ECO:0000256" key="1">
    <source>
        <dbReference type="SAM" id="MobiDB-lite"/>
    </source>
</evidence>
<evidence type="ECO:0000313" key="3">
    <source>
        <dbReference type="EMBL" id="KZT06008.1"/>
    </source>
</evidence>
<dbReference type="Proteomes" id="UP000076871">
    <property type="component" value="Unassembled WGS sequence"/>
</dbReference>